<comment type="caution">
    <text evidence="1">The sequence shown here is derived from an EMBL/GenBank/DDBJ whole genome shotgun (WGS) entry which is preliminary data.</text>
</comment>
<organism evidence="1 2">
    <name type="scientific">Arthrobacter gandavensis</name>
    <dbReference type="NCBI Taxonomy" id="169960"/>
    <lineage>
        <taxon>Bacteria</taxon>
        <taxon>Bacillati</taxon>
        <taxon>Actinomycetota</taxon>
        <taxon>Actinomycetes</taxon>
        <taxon>Micrococcales</taxon>
        <taxon>Micrococcaceae</taxon>
        <taxon>Arthrobacter</taxon>
    </lineage>
</organism>
<keyword evidence="2" id="KW-1185">Reference proteome</keyword>
<name>A0ABP5A7W3_9MICC</name>
<sequence>MDDNDSSAQRLSFLRERQLPELFGMAAVGEPLWHGVASLMGARACRGGTEAGRRRPNLEMSLTAARRTSVCGVP</sequence>
<reference evidence="2" key="1">
    <citation type="journal article" date="2019" name="Int. J. Syst. Evol. Microbiol.">
        <title>The Global Catalogue of Microorganisms (GCM) 10K type strain sequencing project: providing services to taxonomists for standard genome sequencing and annotation.</title>
        <authorList>
            <consortium name="The Broad Institute Genomics Platform"/>
            <consortium name="The Broad Institute Genome Sequencing Center for Infectious Disease"/>
            <person name="Wu L."/>
            <person name="Ma J."/>
        </authorList>
    </citation>
    <scope>NUCLEOTIDE SEQUENCE [LARGE SCALE GENOMIC DNA]</scope>
    <source>
        <strain evidence="2">JCM 13316</strain>
    </source>
</reference>
<accession>A0ABP5A7W3</accession>
<dbReference type="EMBL" id="BAAALV010000002">
    <property type="protein sequence ID" value="GAA1906250.1"/>
    <property type="molecule type" value="Genomic_DNA"/>
</dbReference>
<evidence type="ECO:0000313" key="1">
    <source>
        <dbReference type="EMBL" id="GAA1906250.1"/>
    </source>
</evidence>
<gene>
    <name evidence="1" type="ORF">GCM10009688_07750</name>
</gene>
<dbReference type="Proteomes" id="UP001500784">
    <property type="component" value="Unassembled WGS sequence"/>
</dbReference>
<evidence type="ECO:0000313" key="2">
    <source>
        <dbReference type="Proteomes" id="UP001500784"/>
    </source>
</evidence>
<proteinExistence type="predicted"/>
<protein>
    <submittedName>
        <fullName evidence="1">Uncharacterized protein</fullName>
    </submittedName>
</protein>